<reference evidence="2" key="2">
    <citation type="submission" date="2023-10" db="EMBL/GenBank/DDBJ databases">
        <authorList>
            <person name="Khurajog B."/>
        </authorList>
    </citation>
    <scope>NUCLEOTIDE SEQUENCE</scope>
    <source>
        <strain evidence="2">BF9</strain>
    </source>
</reference>
<feature type="domain" description="B3/B4 tRNA-binding" evidence="1">
    <location>
        <begin position="66"/>
        <end position="216"/>
    </location>
</feature>
<dbReference type="InterPro" id="IPR005146">
    <property type="entry name" value="B3/B4_tRNA-bd"/>
</dbReference>
<reference evidence="2" key="1">
    <citation type="journal article" date="2023" name="PeerJ">
        <title>Selection and evaluation of lactic acid bacteria from chicken feces in Thailand as potential probiotics.</title>
        <authorList>
            <person name="Khurajog B."/>
            <person name="Disastra Y."/>
            <person name="Lawwyne L.D."/>
            <person name="Sirichokchatchawan W."/>
            <person name="Niyomtham W."/>
            <person name="Yindee J."/>
            <person name="Hampson D.J."/>
            <person name="Prapasarakul N."/>
        </authorList>
    </citation>
    <scope>NUCLEOTIDE SEQUENCE</scope>
    <source>
        <strain evidence="2">BF9</strain>
    </source>
</reference>
<dbReference type="KEGG" id="paci:A4V11_05985"/>
<protein>
    <submittedName>
        <fullName evidence="2">Phenylalanine--tRNA ligase beta subunit-related protein</fullName>
    </submittedName>
</protein>
<dbReference type="PANTHER" id="PTHR39209">
    <property type="match status" value="1"/>
</dbReference>
<dbReference type="Gene3D" id="3.50.40.10">
    <property type="entry name" value="Phenylalanyl-trna Synthetase, Chain B, domain 3"/>
    <property type="match status" value="1"/>
</dbReference>
<evidence type="ECO:0000313" key="2">
    <source>
        <dbReference type="EMBL" id="MDV2620821.1"/>
    </source>
</evidence>
<dbReference type="EMBL" id="JAWJAV010000002">
    <property type="protein sequence ID" value="MDV2620821.1"/>
    <property type="molecule type" value="Genomic_DNA"/>
</dbReference>
<sequence>MQPLIVDDQIWELFPEAQFQVLVAHGIDNHLAAMQTEHYQAMLDNAVKEAQKFITDDVFRNNPVISEWRDAFTKFKKKKGARSSIEALLKRVSQGKSLSPINPLVDIYNSISLEFGVPCGSEDLQKMDGTMHLGVAKGGESFRPLGVEEDEPALPGEVIYYDQTGAICRCFNWREAQRTMLTDETTDAVLVIEAVNADQAQRAQQAAEELQQRIKTELGVDAERMVLKK</sequence>
<dbReference type="Proteomes" id="UP001280897">
    <property type="component" value="Unassembled WGS sequence"/>
</dbReference>
<comment type="caution">
    <text evidence="2">The sequence shown here is derived from an EMBL/GenBank/DDBJ whole genome shotgun (WGS) entry which is preliminary data.</text>
</comment>
<dbReference type="Pfam" id="PF03483">
    <property type="entry name" value="B3_4"/>
    <property type="match status" value="1"/>
</dbReference>
<evidence type="ECO:0000313" key="3">
    <source>
        <dbReference type="Proteomes" id="UP001280897"/>
    </source>
</evidence>
<organism evidence="2 3">
    <name type="scientific">Pediococcus acidilactici</name>
    <dbReference type="NCBI Taxonomy" id="1254"/>
    <lineage>
        <taxon>Bacteria</taxon>
        <taxon>Bacillati</taxon>
        <taxon>Bacillota</taxon>
        <taxon>Bacilli</taxon>
        <taxon>Lactobacillales</taxon>
        <taxon>Lactobacillaceae</taxon>
        <taxon>Pediococcus</taxon>
        <taxon>Pediococcus acidilactici group</taxon>
    </lineage>
</organism>
<gene>
    <name evidence="2" type="ORF">R0G89_03635</name>
</gene>
<keyword evidence="2" id="KW-0436">Ligase</keyword>
<dbReference type="RefSeq" id="WP_002832524.1">
    <property type="nucleotide sequence ID" value="NZ_BMWN01000002.1"/>
</dbReference>
<dbReference type="AlphaFoldDB" id="A0AAP3U365"/>
<dbReference type="InterPro" id="IPR020825">
    <property type="entry name" value="Phe-tRNA_synthase-like_B3/B4"/>
</dbReference>
<dbReference type="SUPFAM" id="SSF56037">
    <property type="entry name" value="PheT/TilS domain"/>
    <property type="match status" value="1"/>
</dbReference>
<evidence type="ECO:0000259" key="1">
    <source>
        <dbReference type="SMART" id="SM00873"/>
    </source>
</evidence>
<accession>A0AAP3U365</accession>
<dbReference type="GO" id="GO:0004826">
    <property type="term" value="F:phenylalanine-tRNA ligase activity"/>
    <property type="evidence" value="ECO:0007669"/>
    <property type="project" value="InterPro"/>
</dbReference>
<proteinExistence type="predicted"/>
<dbReference type="SMART" id="SM00873">
    <property type="entry name" value="B3_4"/>
    <property type="match status" value="1"/>
</dbReference>
<name>A0AAP3U365_PEDAC</name>
<dbReference type="PANTHER" id="PTHR39209:SF2">
    <property type="entry name" value="CYTOPLASMIC PROTEIN"/>
    <property type="match status" value="1"/>
</dbReference>
<dbReference type="GO" id="GO:0003723">
    <property type="term" value="F:RNA binding"/>
    <property type="evidence" value="ECO:0007669"/>
    <property type="project" value="InterPro"/>
</dbReference>